<feature type="compositionally biased region" description="Basic and acidic residues" evidence="1">
    <location>
        <begin position="1"/>
        <end position="27"/>
    </location>
</feature>
<reference evidence="5" key="1">
    <citation type="submission" date="2016-10" db="EMBL/GenBank/DDBJ databases">
        <authorList>
            <person name="Varghese N."/>
        </authorList>
    </citation>
    <scope>NUCLEOTIDE SEQUENCE [LARGE SCALE GENOMIC DNA]</scope>
    <source>
        <strain evidence="5">DSM 45096 / BCRC 16803 / CGMCC 4.1857 / CIP 109030 / JCM 12277 / KCTC 19219 / NBRC 100920 / 33214</strain>
    </source>
</reference>
<name>A0A1H7SK97_STRJI</name>
<dbReference type="CDD" id="cd05379">
    <property type="entry name" value="CAP_bacterial"/>
    <property type="match status" value="1"/>
</dbReference>
<protein>
    <submittedName>
        <fullName evidence="4">Uncharacterized conserved protein YkwD, contains CAP (CSP/antigen 5/PR1) domain</fullName>
    </submittedName>
</protein>
<evidence type="ECO:0000256" key="1">
    <source>
        <dbReference type="SAM" id="MobiDB-lite"/>
    </source>
</evidence>
<dbReference type="InterPro" id="IPR014044">
    <property type="entry name" value="CAP_dom"/>
</dbReference>
<dbReference type="Gene3D" id="3.40.33.10">
    <property type="entry name" value="CAP"/>
    <property type="match status" value="1"/>
</dbReference>
<sequence length="296" mass="30177">MDWQAEDRRAGDWRAGEWQTDQRETLRRAGNRHRKRRRGPITPLVAVAAVVCAGSVGAFVLNTAFTGPEVSSAPAAPTLGSAAPDTASGSASASTSASSSATPSRSARPTTTRAAKPSSRPSRAAATPTQQTSTQQTSAGAGGTGGSVSVPSGAGNSYAVQQVLAVINQARAQAGLPAYTLTDGLTRSAGAHNAVMMGGCGLSHQCPGEADLGTRITDAGVQWGACGENIGEGGPQADTDAAIASMAVGLTRSMLAEQPPDDGHRRNILSSSFRHIGIVVQRTSDGTVYMTQDFSD</sequence>
<dbReference type="OrthoDB" id="8611574at2"/>
<accession>A0A1H7SK97</accession>
<keyword evidence="2" id="KW-0812">Transmembrane</keyword>
<dbReference type="EMBL" id="FOAZ01000012">
    <property type="protein sequence ID" value="SEL72943.1"/>
    <property type="molecule type" value="Genomic_DNA"/>
</dbReference>
<dbReference type="AlphaFoldDB" id="A0A1H7SK97"/>
<organism evidence="4 5">
    <name type="scientific">Streptacidiphilus jiangxiensis</name>
    <dbReference type="NCBI Taxonomy" id="235985"/>
    <lineage>
        <taxon>Bacteria</taxon>
        <taxon>Bacillati</taxon>
        <taxon>Actinomycetota</taxon>
        <taxon>Actinomycetes</taxon>
        <taxon>Kitasatosporales</taxon>
        <taxon>Streptomycetaceae</taxon>
        <taxon>Streptacidiphilus</taxon>
    </lineage>
</organism>
<dbReference type="SUPFAM" id="SSF55797">
    <property type="entry name" value="PR-1-like"/>
    <property type="match status" value="1"/>
</dbReference>
<dbReference type="PANTHER" id="PTHR31157">
    <property type="entry name" value="SCP DOMAIN-CONTAINING PROTEIN"/>
    <property type="match status" value="1"/>
</dbReference>
<keyword evidence="2" id="KW-0472">Membrane</keyword>
<evidence type="ECO:0000259" key="3">
    <source>
        <dbReference type="Pfam" id="PF00188"/>
    </source>
</evidence>
<proteinExistence type="predicted"/>
<evidence type="ECO:0000256" key="2">
    <source>
        <dbReference type="SAM" id="Phobius"/>
    </source>
</evidence>
<feature type="transmembrane region" description="Helical" evidence="2">
    <location>
        <begin position="41"/>
        <end position="61"/>
    </location>
</feature>
<gene>
    <name evidence="4" type="ORF">SAMN05414137_11261</name>
</gene>
<feature type="region of interest" description="Disordered" evidence="1">
    <location>
        <begin position="1"/>
        <end position="35"/>
    </location>
</feature>
<dbReference type="InterPro" id="IPR035940">
    <property type="entry name" value="CAP_sf"/>
</dbReference>
<dbReference type="Pfam" id="PF00188">
    <property type="entry name" value="CAP"/>
    <property type="match status" value="1"/>
</dbReference>
<feature type="domain" description="SCP" evidence="3">
    <location>
        <begin position="164"/>
        <end position="294"/>
    </location>
</feature>
<dbReference type="STRING" id="235985.SAMN05414137_11261"/>
<keyword evidence="5" id="KW-1185">Reference proteome</keyword>
<feature type="compositionally biased region" description="Low complexity" evidence="1">
    <location>
        <begin position="81"/>
        <end position="139"/>
    </location>
</feature>
<keyword evidence="2" id="KW-1133">Transmembrane helix</keyword>
<dbReference type="Proteomes" id="UP000183015">
    <property type="component" value="Unassembled WGS sequence"/>
</dbReference>
<dbReference type="PANTHER" id="PTHR31157:SF1">
    <property type="entry name" value="SCP DOMAIN-CONTAINING PROTEIN"/>
    <property type="match status" value="1"/>
</dbReference>
<dbReference type="eggNOG" id="COG2340">
    <property type="taxonomic scope" value="Bacteria"/>
</dbReference>
<evidence type="ECO:0000313" key="5">
    <source>
        <dbReference type="Proteomes" id="UP000183015"/>
    </source>
</evidence>
<dbReference type="RefSeq" id="WP_052439060.1">
    <property type="nucleotide sequence ID" value="NZ_BBPN01000028.1"/>
</dbReference>
<evidence type="ECO:0000313" key="4">
    <source>
        <dbReference type="EMBL" id="SEL72943.1"/>
    </source>
</evidence>
<feature type="region of interest" description="Disordered" evidence="1">
    <location>
        <begin position="76"/>
        <end position="148"/>
    </location>
</feature>